<keyword evidence="1" id="KW-0175">Coiled coil</keyword>
<dbReference type="Proteomes" id="UP000294071">
    <property type="component" value="Unassembled WGS sequence"/>
</dbReference>
<dbReference type="InterPro" id="IPR016031">
    <property type="entry name" value="Trp_RNA-bd_attenuator-like_dom"/>
</dbReference>
<evidence type="ECO:0000313" key="4">
    <source>
        <dbReference type="Proteomes" id="UP000294071"/>
    </source>
</evidence>
<organism evidence="3 4">
    <name type="scientific">Nocardioides oleivorans</name>
    <dbReference type="NCBI Taxonomy" id="273676"/>
    <lineage>
        <taxon>Bacteria</taxon>
        <taxon>Bacillati</taxon>
        <taxon>Actinomycetota</taxon>
        <taxon>Actinomycetes</taxon>
        <taxon>Propionibacteriales</taxon>
        <taxon>Nocardioidaceae</taxon>
        <taxon>Nocardioides</taxon>
    </lineage>
</organism>
<evidence type="ECO:0000256" key="2">
    <source>
        <dbReference type="SAM" id="Phobius"/>
    </source>
</evidence>
<dbReference type="EMBL" id="SDWT01000002">
    <property type="protein sequence ID" value="RYB91839.1"/>
    <property type="molecule type" value="Genomic_DNA"/>
</dbReference>
<proteinExistence type="predicted"/>
<dbReference type="SUPFAM" id="SSF51219">
    <property type="entry name" value="TRAP-like"/>
    <property type="match status" value="1"/>
</dbReference>
<keyword evidence="4" id="KW-1185">Reference proteome</keyword>
<sequence>MHLIVFVLKWALEKVAVFVALVMVVFMGMLLVQKAVPALRDAVADRDRLEALADERASLETDIQKLEAAAEEGQSNAVESVTTAVQAEVEEGRLAVSEKADDLERVREEHEICGWRGEVAAWVFPGNACDEAEAAIAAADGALTTVETNLEQAEGELAVLTDPELDDSEKLDQLGADGGQSVVEREIDNSQAELDQKTAEQESLEERQNSWAGWIVATWAHTWKWVVGTALLLFGLPALSRIIGYFVLMPLVTRVPKPIRLAAGSLDQDAQLRSAPAERTLTIHLNPGEVLSARSDYVRPVGGKARNLFLYDKTSPFISFASGLRGLSRITGVDGGTSAKLTAPTDPDAYLMRIDFADHPGVVMHPKHVVGIIGTPDLTTRWSWGMQSLATWQVRYILFAGTGSLLVQGSGDVVALNPEGGTARMDRNLVMGFDSRLDRSVGRTDVFTSYFRGRTSLVVDEFEGDSPLFWQKSTADGASNPIARTFDAFFSAVGKMFGF</sequence>
<name>A0A4Q2RVG9_9ACTN</name>
<protein>
    <submittedName>
        <fullName evidence="3">Uncharacterized protein</fullName>
    </submittedName>
</protein>
<keyword evidence="2" id="KW-0472">Membrane</keyword>
<dbReference type="RefSeq" id="WP_129401505.1">
    <property type="nucleotide sequence ID" value="NZ_SDWT01000002.1"/>
</dbReference>
<evidence type="ECO:0000313" key="3">
    <source>
        <dbReference type="EMBL" id="RYB91839.1"/>
    </source>
</evidence>
<dbReference type="AlphaFoldDB" id="A0A4Q2RVG9"/>
<feature type="transmembrane region" description="Helical" evidence="2">
    <location>
        <begin position="15"/>
        <end position="32"/>
    </location>
</feature>
<evidence type="ECO:0000256" key="1">
    <source>
        <dbReference type="SAM" id="Coils"/>
    </source>
</evidence>
<dbReference type="InterPro" id="IPR036983">
    <property type="entry name" value="AIM24_sf"/>
</dbReference>
<dbReference type="Gene3D" id="3.60.160.10">
    <property type="entry name" value="Mitochondrial biogenesis AIM24"/>
    <property type="match status" value="1"/>
</dbReference>
<gene>
    <name evidence="3" type="ORF">EUA93_17050</name>
</gene>
<reference evidence="3 4" key="1">
    <citation type="submission" date="2019-01" db="EMBL/GenBank/DDBJ databases">
        <title>Novel species of Nocardioides.</title>
        <authorList>
            <person name="Liu Q."/>
            <person name="Xin Y.-H."/>
        </authorList>
    </citation>
    <scope>NUCLEOTIDE SEQUENCE [LARGE SCALE GENOMIC DNA]</scope>
    <source>
        <strain evidence="3 4">CGMCC 4.6882</strain>
    </source>
</reference>
<comment type="caution">
    <text evidence="3">The sequence shown here is derived from an EMBL/GenBank/DDBJ whole genome shotgun (WGS) entry which is preliminary data.</text>
</comment>
<feature type="coiled-coil region" evidence="1">
    <location>
        <begin position="180"/>
        <end position="207"/>
    </location>
</feature>
<dbReference type="OrthoDB" id="186343at2"/>
<feature type="transmembrane region" description="Helical" evidence="2">
    <location>
        <begin position="225"/>
        <end position="248"/>
    </location>
</feature>
<accession>A0A4Q2RVG9</accession>
<feature type="coiled-coil region" evidence="1">
    <location>
        <begin position="49"/>
        <end position="76"/>
    </location>
</feature>
<keyword evidence="2" id="KW-1133">Transmembrane helix</keyword>
<keyword evidence="2" id="KW-0812">Transmembrane</keyword>